<proteinExistence type="predicted"/>
<sequence>MLYIHHVHNKWKKAPTKVGFVRSGIRAAVIGATAIASLGIGALPASAAVTSCPNDGYITRGDRCTTLSNGYLSIHLANSGTYVHVGYYRKSGGSLTGKLGWERGGTNHWSSSINMSKTPFHYDESWSASKSCSATYGKLYASGQTYATPPAYNC</sequence>
<comment type="caution">
    <text evidence="1">The sequence shown here is derived from an EMBL/GenBank/DDBJ whole genome shotgun (WGS) entry which is preliminary data.</text>
</comment>
<evidence type="ECO:0000313" key="2">
    <source>
        <dbReference type="Proteomes" id="UP000617743"/>
    </source>
</evidence>
<dbReference type="Proteomes" id="UP000617743">
    <property type="component" value="Unassembled WGS sequence"/>
</dbReference>
<protein>
    <recommendedName>
        <fullName evidence="3">Secreted protein</fullName>
    </recommendedName>
</protein>
<evidence type="ECO:0008006" key="3">
    <source>
        <dbReference type="Google" id="ProtNLM"/>
    </source>
</evidence>
<dbReference type="RefSeq" id="WP_190053750.1">
    <property type="nucleotide sequence ID" value="NZ_BMWC01000011.1"/>
</dbReference>
<evidence type="ECO:0000313" key="1">
    <source>
        <dbReference type="EMBL" id="GGX24614.1"/>
    </source>
</evidence>
<name>A0ABQ2XM86_9ACTN</name>
<accession>A0ABQ2XM86</accession>
<organism evidence="1 2">
    <name type="scientific">Streptomyces lomondensis</name>
    <dbReference type="NCBI Taxonomy" id="68229"/>
    <lineage>
        <taxon>Bacteria</taxon>
        <taxon>Bacillati</taxon>
        <taxon>Actinomycetota</taxon>
        <taxon>Actinomycetes</taxon>
        <taxon>Kitasatosporales</taxon>
        <taxon>Streptomycetaceae</taxon>
        <taxon>Streptomyces</taxon>
    </lineage>
</organism>
<dbReference type="EMBL" id="BMWC01000011">
    <property type="protein sequence ID" value="GGX24614.1"/>
    <property type="molecule type" value="Genomic_DNA"/>
</dbReference>
<reference evidence="2" key="1">
    <citation type="journal article" date="2019" name="Int. J. Syst. Evol. Microbiol.">
        <title>The Global Catalogue of Microorganisms (GCM) 10K type strain sequencing project: providing services to taxonomists for standard genome sequencing and annotation.</title>
        <authorList>
            <consortium name="The Broad Institute Genomics Platform"/>
            <consortium name="The Broad Institute Genome Sequencing Center for Infectious Disease"/>
            <person name="Wu L."/>
            <person name="Ma J."/>
        </authorList>
    </citation>
    <scope>NUCLEOTIDE SEQUENCE [LARGE SCALE GENOMIC DNA]</scope>
    <source>
        <strain evidence="2">JCM 4866</strain>
    </source>
</reference>
<gene>
    <name evidence="1" type="ORF">GCM10010383_63780</name>
</gene>
<keyword evidence="2" id="KW-1185">Reference proteome</keyword>